<evidence type="ECO:0000313" key="2">
    <source>
        <dbReference type="Proteomes" id="UP001482513"/>
    </source>
</evidence>
<keyword evidence="2" id="KW-1185">Reference proteome</keyword>
<evidence type="ECO:0000313" key="1">
    <source>
        <dbReference type="EMBL" id="MEP0949596.1"/>
    </source>
</evidence>
<accession>A0ABV0K9Z2</accession>
<sequence>MNPFVISPQEAQAIQEDEVQLVMALTQVSQRLAMTFKQSLPLPPMGQDDLRIQLGQRVVYGQLADGTIRRELNLNSLKVILDAIQQPVTPGVDPDVYRGKVPAIEIRDRGAVLFREERDGVITVNQIQMQIGEAVEQARPTAPSPALNGWNGKTPDAPSPDLTVDPEAVTQIAARLINPLNESKPIYDAVAVGDYQIKQSGHHLSVSRDDQVILVMRDGAVVSNQLQDVDRAAFLELDTRLSPAVAAEAALPELSQNGSTPPVLTVLNQAVEQSGDSPTKTLLKATIEQWQGQTLDVRVTQWLSQHLENRRNQQMARAVVELFQRGHERTGETLYQIGDYSLSRKASGDYSLRDQRGELMQVRVSKSTGLGRGIEVVSVAERVSDFQRQELSRLRHNRAAMPQGKLDVEAVYAARTRRVEHTVRNFLQSHVYANAWNKEGGQFKLEVGNDDLLRITDKWGRGVVFERHHSNVVSRLNQQDLLHFERLEQRMQLVKQQTHRQPKAQMELG</sequence>
<dbReference type="EMBL" id="JAMPKX010000013">
    <property type="protein sequence ID" value="MEP0949596.1"/>
    <property type="molecule type" value="Genomic_DNA"/>
</dbReference>
<dbReference type="Proteomes" id="UP001482513">
    <property type="component" value="Unassembled WGS sequence"/>
</dbReference>
<name>A0ABV0K9Z2_9CYAN</name>
<reference evidence="1 2" key="1">
    <citation type="submission" date="2022-04" db="EMBL/GenBank/DDBJ databases">
        <title>Positive selection, recombination, and allopatry shape intraspecific diversity of widespread and dominant cyanobacteria.</title>
        <authorList>
            <person name="Wei J."/>
            <person name="Shu W."/>
            <person name="Hu C."/>
        </authorList>
    </citation>
    <scope>NUCLEOTIDE SEQUENCE [LARGE SCALE GENOMIC DNA]</scope>
    <source>
        <strain evidence="1 2">DQ-A4</strain>
    </source>
</reference>
<comment type="caution">
    <text evidence="1">The sequence shown here is derived from an EMBL/GenBank/DDBJ whole genome shotgun (WGS) entry which is preliminary data.</text>
</comment>
<dbReference type="RefSeq" id="WP_190707061.1">
    <property type="nucleotide sequence ID" value="NZ_JAMPKX010000013.1"/>
</dbReference>
<proteinExistence type="predicted"/>
<organism evidence="1 2">
    <name type="scientific">Leptolyngbya subtilissima DQ-A4</name>
    <dbReference type="NCBI Taxonomy" id="2933933"/>
    <lineage>
        <taxon>Bacteria</taxon>
        <taxon>Bacillati</taxon>
        <taxon>Cyanobacteriota</taxon>
        <taxon>Cyanophyceae</taxon>
        <taxon>Leptolyngbyales</taxon>
        <taxon>Leptolyngbyaceae</taxon>
        <taxon>Leptolyngbya group</taxon>
        <taxon>Leptolyngbya</taxon>
    </lineage>
</organism>
<gene>
    <name evidence="1" type="ORF">NC992_22145</name>
</gene>
<protein>
    <submittedName>
        <fullName evidence="1">Uncharacterized protein</fullName>
    </submittedName>
</protein>